<reference evidence="2" key="1">
    <citation type="journal article" date="2019" name="Sci. Rep.">
        <title>Draft genome of Tanacetum cinerariifolium, the natural source of mosquito coil.</title>
        <authorList>
            <person name="Yamashiro T."/>
            <person name="Shiraishi A."/>
            <person name="Satake H."/>
            <person name="Nakayama K."/>
        </authorList>
    </citation>
    <scope>NUCLEOTIDE SEQUENCE</scope>
</reference>
<comment type="caution">
    <text evidence="2">The sequence shown here is derived from an EMBL/GenBank/DDBJ whole genome shotgun (WGS) entry which is preliminary data.</text>
</comment>
<organism evidence="2">
    <name type="scientific">Tanacetum cinerariifolium</name>
    <name type="common">Dalmatian daisy</name>
    <name type="synonym">Chrysanthemum cinerariifolium</name>
    <dbReference type="NCBI Taxonomy" id="118510"/>
    <lineage>
        <taxon>Eukaryota</taxon>
        <taxon>Viridiplantae</taxon>
        <taxon>Streptophyta</taxon>
        <taxon>Embryophyta</taxon>
        <taxon>Tracheophyta</taxon>
        <taxon>Spermatophyta</taxon>
        <taxon>Magnoliopsida</taxon>
        <taxon>eudicotyledons</taxon>
        <taxon>Gunneridae</taxon>
        <taxon>Pentapetalae</taxon>
        <taxon>asterids</taxon>
        <taxon>campanulids</taxon>
        <taxon>Asterales</taxon>
        <taxon>Asteraceae</taxon>
        <taxon>Asteroideae</taxon>
        <taxon>Anthemideae</taxon>
        <taxon>Anthemidinae</taxon>
        <taxon>Tanacetum</taxon>
    </lineage>
</organism>
<accession>A0A699SPC7</accession>
<dbReference type="AlphaFoldDB" id="A0A699SPC7"/>
<name>A0A699SPC7_TANCI</name>
<feature type="region of interest" description="Disordered" evidence="1">
    <location>
        <begin position="9"/>
        <end position="52"/>
    </location>
</feature>
<proteinExistence type="predicted"/>
<feature type="non-terminal residue" evidence="2">
    <location>
        <position position="107"/>
    </location>
</feature>
<protein>
    <submittedName>
        <fullName evidence="2">Uncharacterized protein</fullName>
    </submittedName>
</protein>
<gene>
    <name evidence="2" type="ORF">Tci_870667</name>
</gene>
<feature type="region of interest" description="Disordered" evidence="1">
    <location>
        <begin position="83"/>
        <end position="107"/>
    </location>
</feature>
<sequence length="107" mass="11365">VPLFAAMLVHQGEGSGIPTEPHQTPSHEAQTPSHTTHPSSPLPPITITSIPTVTPTETTPIRVKQLEEREGVASINSADDALIKGRSMDEGEAATERVSDDTEEMAT</sequence>
<evidence type="ECO:0000313" key="2">
    <source>
        <dbReference type="EMBL" id="GFC98697.1"/>
    </source>
</evidence>
<feature type="compositionally biased region" description="Basic and acidic residues" evidence="1">
    <location>
        <begin position="83"/>
        <end position="100"/>
    </location>
</feature>
<feature type="compositionally biased region" description="Polar residues" evidence="1">
    <location>
        <begin position="21"/>
        <end position="30"/>
    </location>
</feature>
<feature type="compositionally biased region" description="Low complexity" evidence="1">
    <location>
        <begin position="31"/>
        <end position="52"/>
    </location>
</feature>
<evidence type="ECO:0000256" key="1">
    <source>
        <dbReference type="SAM" id="MobiDB-lite"/>
    </source>
</evidence>
<dbReference type="EMBL" id="BKCJ011173674">
    <property type="protein sequence ID" value="GFC98697.1"/>
    <property type="molecule type" value="Genomic_DNA"/>
</dbReference>
<feature type="non-terminal residue" evidence="2">
    <location>
        <position position="1"/>
    </location>
</feature>